<evidence type="ECO:0000256" key="2">
    <source>
        <dbReference type="ARBA" id="ARBA00022448"/>
    </source>
</evidence>
<comment type="similarity">
    <text evidence="12 13">Belongs to the TonB-dependent receptor family.</text>
</comment>
<keyword evidence="4" id="KW-0410">Iron transport</keyword>
<evidence type="ECO:0000256" key="4">
    <source>
        <dbReference type="ARBA" id="ARBA00022496"/>
    </source>
</evidence>
<dbReference type="PANTHER" id="PTHR32552">
    <property type="entry name" value="FERRICHROME IRON RECEPTOR-RELATED"/>
    <property type="match status" value="1"/>
</dbReference>
<evidence type="ECO:0000256" key="6">
    <source>
        <dbReference type="ARBA" id="ARBA00022729"/>
    </source>
</evidence>
<evidence type="ECO:0000256" key="7">
    <source>
        <dbReference type="ARBA" id="ARBA00023004"/>
    </source>
</evidence>
<dbReference type="InterPro" id="IPR037066">
    <property type="entry name" value="Plug_dom_sf"/>
</dbReference>
<dbReference type="Gene3D" id="2.170.130.10">
    <property type="entry name" value="TonB-dependent receptor, plug domain"/>
    <property type="match status" value="1"/>
</dbReference>
<evidence type="ECO:0000256" key="9">
    <source>
        <dbReference type="ARBA" id="ARBA00023077"/>
    </source>
</evidence>
<comment type="subcellular location">
    <subcellularLocation>
        <location evidence="1 12">Cell outer membrane</location>
        <topology evidence="1 12">Multi-pass membrane protein</topology>
    </subcellularLocation>
</comment>
<dbReference type="PANTHER" id="PTHR32552:SF89">
    <property type="entry name" value="CATECHOLATE SIDEROPHORE RECEPTOR FIU"/>
    <property type="match status" value="1"/>
</dbReference>
<gene>
    <name evidence="17" type="ORF">GRI91_15720</name>
</gene>
<dbReference type="Pfam" id="PF07715">
    <property type="entry name" value="Plug"/>
    <property type="match status" value="1"/>
</dbReference>
<protein>
    <submittedName>
        <fullName evidence="17">TonB-dependent receptor</fullName>
    </submittedName>
</protein>
<accession>A0A6I4T8S0</accession>
<dbReference type="Gene3D" id="2.40.170.20">
    <property type="entry name" value="TonB-dependent receptor, beta-barrel domain"/>
    <property type="match status" value="1"/>
</dbReference>
<evidence type="ECO:0000259" key="16">
    <source>
        <dbReference type="Pfam" id="PF07715"/>
    </source>
</evidence>
<evidence type="ECO:0000256" key="5">
    <source>
        <dbReference type="ARBA" id="ARBA00022692"/>
    </source>
</evidence>
<evidence type="ECO:0000313" key="18">
    <source>
        <dbReference type="Proteomes" id="UP000438476"/>
    </source>
</evidence>
<organism evidence="17 18">
    <name type="scientific">Altericroceibacterium endophyticum</name>
    <dbReference type="NCBI Taxonomy" id="1808508"/>
    <lineage>
        <taxon>Bacteria</taxon>
        <taxon>Pseudomonadati</taxon>
        <taxon>Pseudomonadota</taxon>
        <taxon>Alphaproteobacteria</taxon>
        <taxon>Sphingomonadales</taxon>
        <taxon>Erythrobacteraceae</taxon>
        <taxon>Altericroceibacterium</taxon>
    </lineage>
</organism>
<dbReference type="GO" id="GO:0015344">
    <property type="term" value="F:siderophore uptake transmembrane transporter activity"/>
    <property type="evidence" value="ECO:0007669"/>
    <property type="project" value="TreeGrafter"/>
</dbReference>
<dbReference type="Pfam" id="PF00593">
    <property type="entry name" value="TonB_dep_Rec_b-barrel"/>
    <property type="match status" value="1"/>
</dbReference>
<feature type="signal peptide" evidence="14">
    <location>
        <begin position="1"/>
        <end position="26"/>
    </location>
</feature>
<evidence type="ECO:0000256" key="11">
    <source>
        <dbReference type="ARBA" id="ARBA00023237"/>
    </source>
</evidence>
<keyword evidence="18" id="KW-1185">Reference proteome</keyword>
<keyword evidence="2 12" id="KW-0813">Transport</keyword>
<keyword evidence="8" id="KW-0406">Ion transport</keyword>
<dbReference type="Proteomes" id="UP000438476">
    <property type="component" value="Unassembled WGS sequence"/>
</dbReference>
<dbReference type="SUPFAM" id="SSF56935">
    <property type="entry name" value="Porins"/>
    <property type="match status" value="1"/>
</dbReference>
<feature type="domain" description="TonB-dependent receptor plug" evidence="16">
    <location>
        <begin position="56"/>
        <end position="167"/>
    </location>
</feature>
<dbReference type="InterPro" id="IPR036942">
    <property type="entry name" value="Beta-barrel_TonB_sf"/>
</dbReference>
<keyword evidence="3 12" id="KW-1134">Transmembrane beta strand</keyword>
<feature type="domain" description="TonB-dependent receptor-like beta-barrel" evidence="15">
    <location>
        <begin position="276"/>
        <end position="820"/>
    </location>
</feature>
<keyword evidence="5 12" id="KW-0812">Transmembrane</keyword>
<dbReference type="GO" id="GO:0009279">
    <property type="term" value="C:cell outer membrane"/>
    <property type="evidence" value="ECO:0007669"/>
    <property type="project" value="UniProtKB-SubCell"/>
</dbReference>
<keyword evidence="10 12" id="KW-0472">Membrane</keyword>
<dbReference type="EMBL" id="WTYT01000009">
    <property type="protein sequence ID" value="MXO67207.1"/>
    <property type="molecule type" value="Genomic_DNA"/>
</dbReference>
<dbReference type="InterPro" id="IPR039426">
    <property type="entry name" value="TonB-dep_rcpt-like"/>
</dbReference>
<reference evidence="17 18" key="1">
    <citation type="submission" date="2019-12" db="EMBL/GenBank/DDBJ databases">
        <title>Genomic-based taxomic classification of the family Erythrobacteraceae.</title>
        <authorList>
            <person name="Xu L."/>
        </authorList>
    </citation>
    <scope>NUCLEOTIDE SEQUENCE [LARGE SCALE GENOMIC DNA]</scope>
    <source>
        <strain evidence="17 18">LMG 29518</strain>
    </source>
</reference>
<keyword evidence="7" id="KW-0408">Iron</keyword>
<evidence type="ECO:0000259" key="15">
    <source>
        <dbReference type="Pfam" id="PF00593"/>
    </source>
</evidence>
<evidence type="ECO:0000256" key="13">
    <source>
        <dbReference type="RuleBase" id="RU003357"/>
    </source>
</evidence>
<comment type="caution">
    <text evidence="17">The sequence shown here is derived from an EMBL/GenBank/DDBJ whole genome shotgun (WGS) entry which is preliminary data.</text>
</comment>
<dbReference type="PROSITE" id="PS52016">
    <property type="entry name" value="TONB_DEPENDENT_REC_3"/>
    <property type="match status" value="1"/>
</dbReference>
<evidence type="ECO:0000256" key="14">
    <source>
        <dbReference type="SAM" id="SignalP"/>
    </source>
</evidence>
<keyword evidence="11 12" id="KW-0998">Cell outer membrane</keyword>
<evidence type="ECO:0000256" key="10">
    <source>
        <dbReference type="ARBA" id="ARBA00023136"/>
    </source>
</evidence>
<keyword evidence="6 14" id="KW-0732">Signal</keyword>
<feature type="chain" id="PRO_5026160697" evidence="14">
    <location>
        <begin position="27"/>
        <end position="875"/>
    </location>
</feature>
<keyword evidence="17" id="KW-0675">Receptor</keyword>
<dbReference type="InterPro" id="IPR012910">
    <property type="entry name" value="Plug_dom"/>
</dbReference>
<evidence type="ECO:0000313" key="17">
    <source>
        <dbReference type="EMBL" id="MXO67207.1"/>
    </source>
</evidence>
<dbReference type="InterPro" id="IPR000531">
    <property type="entry name" value="Beta-barrel_TonB"/>
</dbReference>
<dbReference type="AlphaFoldDB" id="A0A6I4T8S0"/>
<sequence length="875" mass="95055">MMSSRQYSRNLFAGVAFAALVLPATAATAQSADAVKEESDVIVVTGVLTPQSPDSVAVTTIDNKIIEESVPVSAAEILKNVPGVYVNSSLGEVRNVVYSRGISANSTDAAAGYYYVSLQEDGMPISNVTFNNFGPDFFYRSDISLASVEALRGGTAVVTGPNAPGGIFNYISKNGKTHPGIEARARFGLEGNGRNPYYRADAYAGGQIGESDLFYSVSGFYRQNEGRADPGYPANRGGQIKGNLVWDYGDGSVKASAKYLDDHNTWNEFLPARNFDDPKLVEGFDRYDSFLIPKAPHKFVTNVGAPEQDWNGRQGAHSKSLAFNLDWEQRFGDGWTVRNNARFVNNKSDWNSSALVFPVQLDDFLTNVFLNTSLDGTYSYRNSNTGALLAEVVKNGGTRTVTANNLPNQAGLPNRVLTEVAFNFHPETTEIMDQLTVSKEFDRGSITLGGFFAHADIDQYGGGAGIGLGTLEDQPQLLDIQLETPDGQIKQVTSPAGFAGIGQRAAGTPFRGEQTQFSIFGGASFELTPGLILEGAARYERIDYSGSNDVQVPNPQSGDPDYGGLDGDPDTLFDNFAVTYNTPFDYDFDLDYVSFSGAATYELSYDASVYVRYSQGKKAPDFGFFTTYDTLNELNNLVPLPQKIQQLEAGLRLKLADLRLSAIPFYSKLSNVGTQQIGTREDGSTYVPPVLFSSTETLGIELEANWDITRDLNLYSAVTLQDAQSKDFAVYVFNSPGESDDTISTVPDGDADNTPRIMTSSTLRYSPGDRFNAFATWRYLGKRAANRYNAFYFPGYHTVDVGANFNISENFTLGANINNLFNSAGVSSFAPAGTLLGALDRQSLTPEAVVADPDQPFNVILSEPRAFFVTASIKM</sequence>
<evidence type="ECO:0000256" key="8">
    <source>
        <dbReference type="ARBA" id="ARBA00023065"/>
    </source>
</evidence>
<name>A0A6I4T8S0_9SPHN</name>
<evidence type="ECO:0000256" key="12">
    <source>
        <dbReference type="PROSITE-ProRule" id="PRU01360"/>
    </source>
</evidence>
<evidence type="ECO:0000256" key="1">
    <source>
        <dbReference type="ARBA" id="ARBA00004571"/>
    </source>
</evidence>
<keyword evidence="9 13" id="KW-0798">TonB box</keyword>
<proteinExistence type="inferred from homology"/>
<evidence type="ECO:0000256" key="3">
    <source>
        <dbReference type="ARBA" id="ARBA00022452"/>
    </source>
</evidence>